<dbReference type="AlphaFoldDB" id="A0A845EE51"/>
<dbReference type="CDD" id="cd04301">
    <property type="entry name" value="NAT_SF"/>
    <property type="match status" value="1"/>
</dbReference>
<dbReference type="Pfam" id="PF00583">
    <property type="entry name" value="Acetyltransf_1"/>
    <property type="match status" value="1"/>
</dbReference>
<dbReference type="InterPro" id="IPR050276">
    <property type="entry name" value="MshD_Acetyltransferase"/>
</dbReference>
<sequence>MVEILKAEPPHVEGIVRVCSEGNRTTYAELYPADYIEQIIQQFYTQERIMDEVTYTGKEWGGYIVAVDGEKVVGACGGGMIDEEACELYVMYLDPSRKKEGIGTKLLEAFVKQQKEEYGAKKLWVSVQEGNEQGIPFYEAKGFEFSHSQRGYGSKEAETYTSLRYWKNI</sequence>
<evidence type="ECO:0000313" key="3">
    <source>
        <dbReference type="Proteomes" id="UP000447393"/>
    </source>
</evidence>
<dbReference type="SUPFAM" id="SSF55729">
    <property type="entry name" value="Acyl-CoA N-acyltransferases (Nat)"/>
    <property type="match status" value="1"/>
</dbReference>
<organism evidence="2 3">
    <name type="scientific">Halobacillus litoralis</name>
    <dbReference type="NCBI Taxonomy" id="45668"/>
    <lineage>
        <taxon>Bacteria</taxon>
        <taxon>Bacillati</taxon>
        <taxon>Bacillota</taxon>
        <taxon>Bacilli</taxon>
        <taxon>Bacillales</taxon>
        <taxon>Bacillaceae</taxon>
        <taxon>Halobacillus</taxon>
    </lineage>
</organism>
<dbReference type="PROSITE" id="PS51186">
    <property type="entry name" value="GNAT"/>
    <property type="match status" value="1"/>
</dbReference>
<dbReference type="Proteomes" id="UP000447393">
    <property type="component" value="Unassembled WGS sequence"/>
</dbReference>
<dbReference type="EMBL" id="WMEZ01000003">
    <property type="protein sequence ID" value="MYL49991.1"/>
    <property type="molecule type" value="Genomic_DNA"/>
</dbReference>
<proteinExistence type="predicted"/>
<evidence type="ECO:0000259" key="1">
    <source>
        <dbReference type="PROSITE" id="PS51186"/>
    </source>
</evidence>
<dbReference type="GO" id="GO:0016747">
    <property type="term" value="F:acyltransferase activity, transferring groups other than amino-acyl groups"/>
    <property type="evidence" value="ECO:0007669"/>
    <property type="project" value="InterPro"/>
</dbReference>
<dbReference type="InterPro" id="IPR016181">
    <property type="entry name" value="Acyl_CoA_acyltransferase"/>
</dbReference>
<reference evidence="2 3" key="1">
    <citation type="submission" date="2019-11" db="EMBL/GenBank/DDBJ databases">
        <title>Genome sequences of 17 halophilic strains isolated from different environments.</title>
        <authorList>
            <person name="Furrow R.E."/>
        </authorList>
    </citation>
    <scope>NUCLEOTIDE SEQUENCE [LARGE SCALE GENOMIC DNA]</scope>
    <source>
        <strain evidence="2 3">22505_10_Sand</strain>
    </source>
</reference>
<gene>
    <name evidence="2" type="ORF">GLV98_10875</name>
</gene>
<keyword evidence="2" id="KW-0808">Transferase</keyword>
<comment type="caution">
    <text evidence="2">The sequence shown here is derived from an EMBL/GenBank/DDBJ whole genome shotgun (WGS) entry which is preliminary data.</text>
</comment>
<dbReference type="Gene3D" id="3.40.630.30">
    <property type="match status" value="1"/>
</dbReference>
<dbReference type="PANTHER" id="PTHR43617">
    <property type="entry name" value="L-AMINO ACID N-ACETYLTRANSFERASE"/>
    <property type="match status" value="1"/>
</dbReference>
<evidence type="ECO:0000313" key="2">
    <source>
        <dbReference type="EMBL" id="MYL49991.1"/>
    </source>
</evidence>
<dbReference type="OrthoDB" id="69535at2"/>
<protein>
    <submittedName>
        <fullName evidence="2">GNAT family N-acetyltransferase</fullName>
    </submittedName>
</protein>
<dbReference type="PANTHER" id="PTHR43617:SF20">
    <property type="entry name" value="N-ALPHA-ACETYLTRANSFERASE RIMI"/>
    <property type="match status" value="1"/>
</dbReference>
<name>A0A845EE51_9BACI</name>
<feature type="domain" description="N-acetyltransferase" evidence="1">
    <location>
        <begin position="14"/>
        <end position="169"/>
    </location>
</feature>
<accession>A0A845EE51</accession>
<dbReference type="InterPro" id="IPR000182">
    <property type="entry name" value="GNAT_dom"/>
</dbReference>